<dbReference type="EMBL" id="FWWU01000011">
    <property type="protein sequence ID" value="SMB97635.1"/>
    <property type="molecule type" value="Genomic_DNA"/>
</dbReference>
<feature type="region of interest" description="Disordered" evidence="1">
    <location>
        <begin position="1"/>
        <end position="26"/>
    </location>
</feature>
<protein>
    <submittedName>
        <fullName evidence="2">Uncharacterized protein</fullName>
    </submittedName>
</protein>
<keyword evidence="3" id="KW-1185">Reference proteome</keyword>
<dbReference type="AlphaFoldDB" id="A0A1W1VW87"/>
<name>A0A1W1VW87_9DEIO</name>
<organism evidence="2 3">
    <name type="scientific">Deinococcus hopiensis KR-140</name>
    <dbReference type="NCBI Taxonomy" id="695939"/>
    <lineage>
        <taxon>Bacteria</taxon>
        <taxon>Thermotogati</taxon>
        <taxon>Deinococcota</taxon>
        <taxon>Deinococci</taxon>
        <taxon>Deinococcales</taxon>
        <taxon>Deinococcaceae</taxon>
        <taxon>Deinococcus</taxon>
    </lineage>
</organism>
<evidence type="ECO:0000256" key="1">
    <source>
        <dbReference type="SAM" id="MobiDB-lite"/>
    </source>
</evidence>
<accession>A0A1W1VW87</accession>
<proteinExistence type="predicted"/>
<evidence type="ECO:0000313" key="2">
    <source>
        <dbReference type="EMBL" id="SMB97635.1"/>
    </source>
</evidence>
<sequence length="81" mass="8858">MPEYGDVELTLTPAGPPTDGAKGQPTKLRQSQLPFEVPQGRSRFTARSIPRKGPAPTWPNVRGSAYRTGMTLSVDMVHPRL</sequence>
<gene>
    <name evidence="2" type="ORF">SAMN00790413_06098</name>
</gene>
<dbReference type="STRING" id="695939.SAMN00790413_06098"/>
<dbReference type="Proteomes" id="UP000192582">
    <property type="component" value="Unassembled WGS sequence"/>
</dbReference>
<reference evidence="2 3" key="1">
    <citation type="submission" date="2017-04" db="EMBL/GenBank/DDBJ databases">
        <authorList>
            <person name="Afonso C.L."/>
            <person name="Miller P.J."/>
            <person name="Scott M.A."/>
            <person name="Spackman E."/>
            <person name="Goraichik I."/>
            <person name="Dimitrov K.M."/>
            <person name="Suarez D.L."/>
            <person name="Swayne D.E."/>
        </authorList>
    </citation>
    <scope>NUCLEOTIDE SEQUENCE [LARGE SCALE GENOMIC DNA]</scope>
    <source>
        <strain evidence="2 3">KR-140</strain>
    </source>
</reference>
<evidence type="ECO:0000313" key="3">
    <source>
        <dbReference type="Proteomes" id="UP000192582"/>
    </source>
</evidence>